<feature type="binding site" evidence="5">
    <location>
        <position position="247"/>
    </location>
    <ligand>
        <name>Mg(2+)</name>
        <dbReference type="ChEBI" id="CHEBI:18420"/>
    </ligand>
</feature>
<gene>
    <name evidence="6" type="ORF">PYX00_010214</name>
</gene>
<evidence type="ECO:0000256" key="3">
    <source>
        <dbReference type="PIRSR" id="PIRSR000915-1"/>
    </source>
</evidence>
<feature type="active site" description="Proton donor" evidence="3">
    <location>
        <position position="31"/>
    </location>
</feature>
<feature type="binding site" evidence="5">
    <location>
        <position position="29"/>
    </location>
    <ligand>
        <name>Mg(2+)</name>
        <dbReference type="ChEBI" id="CHEBI:18420"/>
    </ligand>
</feature>
<keyword evidence="1 2" id="KW-0378">Hydrolase</keyword>
<name>A0AAW2HE70_9NEOP</name>
<dbReference type="InterPro" id="IPR023214">
    <property type="entry name" value="HAD_sf"/>
</dbReference>
<dbReference type="NCBIfam" id="TIGR01452">
    <property type="entry name" value="PGP_euk"/>
    <property type="match status" value="1"/>
</dbReference>
<dbReference type="AlphaFoldDB" id="A0AAW2HE70"/>
<comment type="caution">
    <text evidence="6">The sequence shown here is derived from an EMBL/GenBank/DDBJ whole genome shotgun (WGS) entry which is preliminary data.</text>
</comment>
<dbReference type="Pfam" id="PF13344">
    <property type="entry name" value="Hydrolase_6"/>
    <property type="match status" value="1"/>
</dbReference>
<evidence type="ECO:0000313" key="6">
    <source>
        <dbReference type="EMBL" id="KAL0268163.1"/>
    </source>
</evidence>
<dbReference type="NCBIfam" id="TIGR01460">
    <property type="entry name" value="HAD-SF-IIA"/>
    <property type="match status" value="1"/>
</dbReference>
<protein>
    <recommendedName>
        <fullName evidence="7">Phosphoglycolate phosphatase</fullName>
    </recommendedName>
</protein>
<feature type="binding site" evidence="4">
    <location>
        <position position="222"/>
    </location>
    <ligand>
        <name>substrate</name>
    </ligand>
</feature>
<dbReference type="PANTHER" id="PTHR19288">
    <property type="entry name" value="4-NITROPHENYLPHOSPHATASE-RELATED"/>
    <property type="match status" value="1"/>
</dbReference>
<evidence type="ECO:0000256" key="4">
    <source>
        <dbReference type="PIRSR" id="PIRSR000915-2"/>
    </source>
</evidence>
<dbReference type="GO" id="GO:0046872">
    <property type="term" value="F:metal ion binding"/>
    <property type="evidence" value="ECO:0007669"/>
    <property type="project" value="UniProtKB-KW"/>
</dbReference>
<dbReference type="InterPro" id="IPR006357">
    <property type="entry name" value="HAD-SF_hydro_IIA"/>
</dbReference>
<organism evidence="6">
    <name type="scientific">Menopon gallinae</name>
    <name type="common">poultry shaft louse</name>
    <dbReference type="NCBI Taxonomy" id="328185"/>
    <lineage>
        <taxon>Eukaryota</taxon>
        <taxon>Metazoa</taxon>
        <taxon>Ecdysozoa</taxon>
        <taxon>Arthropoda</taxon>
        <taxon>Hexapoda</taxon>
        <taxon>Insecta</taxon>
        <taxon>Pterygota</taxon>
        <taxon>Neoptera</taxon>
        <taxon>Paraneoptera</taxon>
        <taxon>Psocodea</taxon>
        <taxon>Troctomorpha</taxon>
        <taxon>Phthiraptera</taxon>
        <taxon>Amblycera</taxon>
        <taxon>Menoponidae</taxon>
        <taxon>Menopon</taxon>
    </lineage>
</organism>
<dbReference type="PANTHER" id="PTHR19288:SF93">
    <property type="entry name" value="FI11325P-RELATED"/>
    <property type="match status" value="1"/>
</dbReference>
<dbReference type="GO" id="GO:0005737">
    <property type="term" value="C:cytoplasm"/>
    <property type="evidence" value="ECO:0007669"/>
    <property type="project" value="TreeGrafter"/>
</dbReference>
<reference evidence="6" key="1">
    <citation type="journal article" date="2024" name="Gigascience">
        <title>Chromosome-level genome of the poultry shaft louse Menopon gallinae provides insight into the host-switching and adaptive evolution of parasitic lice.</title>
        <authorList>
            <person name="Xu Y."/>
            <person name="Ma L."/>
            <person name="Liu S."/>
            <person name="Liang Y."/>
            <person name="Liu Q."/>
            <person name="He Z."/>
            <person name="Tian L."/>
            <person name="Duan Y."/>
            <person name="Cai W."/>
            <person name="Li H."/>
            <person name="Song F."/>
        </authorList>
    </citation>
    <scope>NUCLEOTIDE SEQUENCE</scope>
    <source>
        <strain evidence="6">Cailab_2023a</strain>
    </source>
</reference>
<evidence type="ECO:0000256" key="1">
    <source>
        <dbReference type="ARBA" id="ARBA00022801"/>
    </source>
</evidence>
<dbReference type="InterPro" id="IPR036412">
    <property type="entry name" value="HAD-like_sf"/>
</dbReference>
<dbReference type="InterPro" id="IPR006349">
    <property type="entry name" value="PGP_euk"/>
</dbReference>
<accession>A0AAW2HE70</accession>
<feature type="active site" description="Nucleophile" evidence="3">
    <location>
        <position position="29"/>
    </location>
</feature>
<keyword evidence="5" id="KW-0460">Magnesium</keyword>
<dbReference type="SUPFAM" id="SSF56784">
    <property type="entry name" value="HAD-like"/>
    <property type="match status" value="1"/>
</dbReference>
<proteinExistence type="inferred from homology"/>
<comment type="cofactor">
    <cofactor evidence="5">
        <name>Mg(2+)</name>
        <dbReference type="ChEBI" id="CHEBI:18420"/>
    </cofactor>
    <text evidence="5">Divalent metal ions. Mg(2+) is the most effective.</text>
</comment>
<keyword evidence="5" id="KW-0479">Metal-binding</keyword>
<evidence type="ECO:0008006" key="7">
    <source>
        <dbReference type="Google" id="ProtNLM"/>
    </source>
</evidence>
<dbReference type="Pfam" id="PF13242">
    <property type="entry name" value="Hydrolase_like"/>
    <property type="match status" value="1"/>
</dbReference>
<dbReference type="Gene3D" id="3.40.50.1000">
    <property type="entry name" value="HAD superfamily/HAD-like"/>
    <property type="match status" value="2"/>
</dbReference>
<sequence>MSEKPVYLGDLDKANVQAFINSFDTIFTDCDGVLWVENRVIENSEKTLNRMRQLGKNVYYITNNSTKTREEFVKKCQNLGFDAKWDEIISTAYLAAEYFSSIKFNKKVYVIGSRGITDELDRFGIRHTDVGPDLLEKDLEEYINNKFKLDPEVGAVLIGFDQYLSYPKILKGANYLRNRDCLFVATNGDENFVIDDLLIPGTGSLLKCLETATGRQAYVIGKPNDYIRESATKKSLTSPSRTLMIGDKCNTDILFGKKCGFQTLLVLSGVTDREELTKFAASLDPSDRDLVPKYYINKLGDLLRHLS</sequence>
<dbReference type="PIRSF" id="PIRSF000915">
    <property type="entry name" value="PGP-type_phosphatase"/>
    <property type="match status" value="1"/>
</dbReference>
<dbReference type="GO" id="GO:0016791">
    <property type="term" value="F:phosphatase activity"/>
    <property type="evidence" value="ECO:0007669"/>
    <property type="project" value="InterPro"/>
</dbReference>
<evidence type="ECO:0000256" key="2">
    <source>
        <dbReference type="PIRNR" id="PIRNR000915"/>
    </source>
</evidence>
<comment type="similarity">
    <text evidence="2">Belongs to the HAD-like hydrolase superfamily.</text>
</comment>
<feature type="binding site" evidence="5">
    <location>
        <position position="31"/>
    </location>
    <ligand>
        <name>Mg(2+)</name>
        <dbReference type="ChEBI" id="CHEBI:18420"/>
    </ligand>
</feature>
<evidence type="ECO:0000256" key="5">
    <source>
        <dbReference type="PIRSR" id="PIRSR000915-3"/>
    </source>
</evidence>
<dbReference type="EMBL" id="JARGDH010000005">
    <property type="protein sequence ID" value="KAL0268163.1"/>
    <property type="molecule type" value="Genomic_DNA"/>
</dbReference>